<organism evidence="12 13">
    <name type="scientific">Lysobacter niastensis</name>
    <dbReference type="NCBI Taxonomy" id="380629"/>
    <lineage>
        <taxon>Bacteria</taxon>
        <taxon>Pseudomonadati</taxon>
        <taxon>Pseudomonadota</taxon>
        <taxon>Gammaproteobacteria</taxon>
        <taxon>Lysobacterales</taxon>
        <taxon>Lysobacteraceae</taxon>
        <taxon>Lysobacter</taxon>
    </lineage>
</organism>
<accession>A0ABU1W9Q2</accession>
<dbReference type="EMBL" id="JAVDVY010000001">
    <property type="protein sequence ID" value="MDR7134288.1"/>
    <property type="molecule type" value="Genomic_DNA"/>
</dbReference>
<gene>
    <name evidence="9" type="primary">clsB</name>
    <name evidence="12" type="ORF">J2X06_001472</name>
</gene>
<keyword evidence="2 9" id="KW-0444">Lipid biosynthesis</keyword>
<keyword evidence="7 9" id="KW-0594">Phospholipid biosynthesis</keyword>
<feature type="region of interest" description="Disordered" evidence="10">
    <location>
        <begin position="390"/>
        <end position="421"/>
    </location>
</feature>
<feature type="domain" description="PLD phosphodiesterase" evidence="11">
    <location>
        <begin position="114"/>
        <end position="141"/>
    </location>
</feature>
<evidence type="ECO:0000256" key="10">
    <source>
        <dbReference type="SAM" id="MobiDB-lite"/>
    </source>
</evidence>
<dbReference type="CDD" id="cd09110">
    <property type="entry name" value="PLDc_CLS_1"/>
    <property type="match status" value="1"/>
</dbReference>
<keyword evidence="6 9" id="KW-0472">Membrane</keyword>
<comment type="function">
    <text evidence="9">Catalyzes the phosphatidyl group transfer from one phosphatidylglycerol molecule to another to form cardiolipin (CL) (diphosphatidylglycerol) and glycerol.</text>
</comment>
<keyword evidence="1 9" id="KW-1003">Cell membrane</keyword>
<name>A0ABU1W9Q2_9GAMM</name>
<dbReference type="InterPro" id="IPR025202">
    <property type="entry name" value="PLD-like_dom"/>
</dbReference>
<keyword evidence="5 9" id="KW-0443">Lipid metabolism</keyword>
<feature type="active site" evidence="9">
    <location>
        <position position="296"/>
    </location>
</feature>
<comment type="subcellular location">
    <subcellularLocation>
        <location evidence="9">Cell membrane</location>
        <topology evidence="9">Peripheral membrane protein</topology>
    </subcellularLocation>
</comment>
<dbReference type="PANTHER" id="PTHR21248:SF23">
    <property type="entry name" value="CARDIOLIPIN SYNTHASE B"/>
    <property type="match status" value="1"/>
</dbReference>
<dbReference type="PANTHER" id="PTHR21248">
    <property type="entry name" value="CARDIOLIPIN SYNTHASE"/>
    <property type="match status" value="1"/>
</dbReference>
<keyword evidence="3 9" id="KW-0808">Transferase</keyword>
<dbReference type="NCBIfam" id="NF008427">
    <property type="entry name" value="PRK11263.1"/>
    <property type="match status" value="1"/>
</dbReference>
<keyword evidence="4" id="KW-0677">Repeat</keyword>
<evidence type="ECO:0000256" key="8">
    <source>
        <dbReference type="ARBA" id="ARBA00023264"/>
    </source>
</evidence>
<reference evidence="12 13" key="1">
    <citation type="submission" date="2023-07" db="EMBL/GenBank/DDBJ databases">
        <title>Sorghum-associated microbial communities from plants grown in Nebraska, USA.</title>
        <authorList>
            <person name="Schachtman D."/>
        </authorList>
    </citation>
    <scope>NUCLEOTIDE SEQUENCE [LARGE SCALE GENOMIC DNA]</scope>
    <source>
        <strain evidence="12 13">BE198</strain>
    </source>
</reference>
<feature type="active site" evidence="9">
    <location>
        <position position="301"/>
    </location>
</feature>
<sequence length="421" mass="47161">MRWRGTPIDRWRGGNRVQLLENGEEFFARVFEAIDAARQEVLLETFILFEDKVGLELHRHLIDAARRGVRVEVLVDGFGSPGFSDDFLQALTDAGIRMRVYDQHPSWLGIRLHVFRRMHRKIVVTDGHLAFVGGINYSADHLADFGPTAKQDYAVEVEGPVVEDLAAFTRSAIPSKGTGAPWRPAATTTSPPAGKAEVLLLPRDNARHTRSIELEYRQAIRAARREVVIANAYFFPGYGFLRDLRRAARRGVKVSLIFQGEPDTQLARLAARSLYRHLLDAGVHIHEYCKRPFHGKVAVIDDEWSTVGSSNLDPLSLSLNLEANVFIRDREFAEHLRARLDGLLQQDCRKVDSASVPRGRFWQVLTRPLLFHCLRKFPDWAGWVPAHAPRTELATPPAPAPDADATEAGAPEGTAAPEQKP</sequence>
<evidence type="ECO:0000313" key="13">
    <source>
        <dbReference type="Proteomes" id="UP001251524"/>
    </source>
</evidence>
<evidence type="ECO:0000256" key="1">
    <source>
        <dbReference type="ARBA" id="ARBA00022475"/>
    </source>
</evidence>
<feature type="active site" evidence="9">
    <location>
        <position position="294"/>
    </location>
</feature>
<evidence type="ECO:0000256" key="6">
    <source>
        <dbReference type="ARBA" id="ARBA00023136"/>
    </source>
</evidence>
<evidence type="ECO:0000256" key="3">
    <source>
        <dbReference type="ARBA" id="ARBA00022679"/>
    </source>
</evidence>
<keyword evidence="13" id="KW-1185">Reference proteome</keyword>
<comment type="caution">
    <text evidence="12">The sequence shown here is derived from an EMBL/GenBank/DDBJ whole genome shotgun (WGS) entry which is preliminary data.</text>
</comment>
<protein>
    <recommendedName>
        <fullName evidence="9">Cardiolipin synthase B</fullName>
        <shortName evidence="9">CL synthase</shortName>
        <ecNumber evidence="9">2.7.8.-</ecNumber>
    </recommendedName>
</protein>
<feature type="active site" evidence="9">
    <location>
        <position position="121"/>
    </location>
</feature>
<feature type="active site" evidence="9">
    <location>
        <position position="119"/>
    </location>
</feature>
<dbReference type="RefSeq" id="WP_310060279.1">
    <property type="nucleotide sequence ID" value="NZ_JAVDVY010000001.1"/>
</dbReference>
<dbReference type="InterPro" id="IPR001736">
    <property type="entry name" value="PLipase_D/transphosphatidylase"/>
</dbReference>
<evidence type="ECO:0000256" key="5">
    <source>
        <dbReference type="ARBA" id="ARBA00023098"/>
    </source>
</evidence>
<dbReference type="CDD" id="cd09159">
    <property type="entry name" value="PLDc_ybhO_like_2"/>
    <property type="match status" value="1"/>
</dbReference>
<evidence type="ECO:0000259" key="11">
    <source>
        <dbReference type="PROSITE" id="PS50035"/>
    </source>
</evidence>
<dbReference type="PROSITE" id="PS50035">
    <property type="entry name" value="PLD"/>
    <property type="match status" value="2"/>
</dbReference>
<proteinExistence type="inferred from homology"/>
<evidence type="ECO:0000313" key="12">
    <source>
        <dbReference type="EMBL" id="MDR7134288.1"/>
    </source>
</evidence>
<dbReference type="GO" id="GO:0016740">
    <property type="term" value="F:transferase activity"/>
    <property type="evidence" value="ECO:0007669"/>
    <property type="project" value="UniProtKB-KW"/>
</dbReference>
<dbReference type="Gene3D" id="3.30.870.10">
    <property type="entry name" value="Endonuclease Chain A"/>
    <property type="match status" value="2"/>
</dbReference>
<dbReference type="SMART" id="SM00155">
    <property type="entry name" value="PLDc"/>
    <property type="match status" value="2"/>
</dbReference>
<evidence type="ECO:0000256" key="2">
    <source>
        <dbReference type="ARBA" id="ARBA00022516"/>
    </source>
</evidence>
<comment type="similarity">
    <text evidence="9">Belongs to the phospholipase D family. Cardiolipin synthase subfamily. ClsB sub-subfamily.</text>
</comment>
<dbReference type="HAMAP" id="MF_01917">
    <property type="entry name" value="Cardiolipin_synth_ClsB"/>
    <property type="match status" value="1"/>
</dbReference>
<comment type="catalytic activity">
    <reaction evidence="9">
        <text>2 a 1,2-diacyl-sn-glycero-3-phospho-(1'-sn-glycerol) = a cardiolipin + glycerol</text>
        <dbReference type="Rhea" id="RHEA:31451"/>
        <dbReference type="ChEBI" id="CHEBI:17754"/>
        <dbReference type="ChEBI" id="CHEBI:62237"/>
        <dbReference type="ChEBI" id="CHEBI:64716"/>
    </reaction>
</comment>
<feature type="active site" evidence="9">
    <location>
        <position position="126"/>
    </location>
</feature>
<dbReference type="InterPro" id="IPR030872">
    <property type="entry name" value="Cardiolipin_synth_ClsB"/>
</dbReference>
<evidence type="ECO:0000256" key="4">
    <source>
        <dbReference type="ARBA" id="ARBA00022737"/>
    </source>
</evidence>
<dbReference type="SUPFAM" id="SSF56024">
    <property type="entry name" value="Phospholipase D/nuclease"/>
    <property type="match status" value="2"/>
</dbReference>
<dbReference type="EC" id="2.7.8.-" evidence="9"/>
<evidence type="ECO:0000256" key="7">
    <source>
        <dbReference type="ARBA" id="ARBA00023209"/>
    </source>
</evidence>
<feature type="compositionally biased region" description="Low complexity" evidence="10">
    <location>
        <begin position="391"/>
        <end position="421"/>
    </location>
</feature>
<feature type="domain" description="PLD phosphodiesterase" evidence="11">
    <location>
        <begin position="294"/>
        <end position="316"/>
    </location>
</feature>
<dbReference type="Pfam" id="PF13091">
    <property type="entry name" value="PLDc_2"/>
    <property type="match status" value="2"/>
</dbReference>
<keyword evidence="8 9" id="KW-1208">Phospholipid metabolism</keyword>
<dbReference type="Proteomes" id="UP001251524">
    <property type="component" value="Unassembled WGS sequence"/>
</dbReference>
<evidence type="ECO:0000256" key="9">
    <source>
        <dbReference type="HAMAP-Rule" id="MF_01917"/>
    </source>
</evidence>